<accession>A0A1P8K828</accession>
<dbReference type="EMBL" id="CP019239">
    <property type="protein sequence ID" value="APW42129.1"/>
    <property type="molecule type" value="Genomic_DNA"/>
</dbReference>
<dbReference type="InterPro" id="IPR036291">
    <property type="entry name" value="NAD(P)-bd_dom_sf"/>
</dbReference>
<dbReference type="KEGG" id="rsb:RS694_05995"/>
<dbReference type="SUPFAM" id="SSF51735">
    <property type="entry name" value="NAD(P)-binding Rossmann-fold domains"/>
    <property type="match status" value="1"/>
</dbReference>
<dbReference type="GO" id="GO:0005886">
    <property type="term" value="C:plasma membrane"/>
    <property type="evidence" value="ECO:0007669"/>
    <property type="project" value="TreeGrafter"/>
</dbReference>
<protein>
    <submittedName>
        <fullName evidence="2">Saccharopine dehydrogenase</fullName>
    </submittedName>
</protein>
<dbReference type="InterPro" id="IPR005097">
    <property type="entry name" value="Sacchrp_dh_NADP-bd"/>
</dbReference>
<name>A0A1P8K828_9BURK</name>
<dbReference type="eggNOG" id="COG3268">
    <property type="taxonomic scope" value="Bacteria"/>
</dbReference>
<dbReference type="Proteomes" id="UP000186110">
    <property type="component" value="Chromosome"/>
</dbReference>
<feature type="domain" description="Saccharopine dehydrogenase NADP binding" evidence="1">
    <location>
        <begin position="12"/>
        <end position="137"/>
    </location>
</feature>
<proteinExistence type="predicted"/>
<dbReference type="InterPro" id="IPR051276">
    <property type="entry name" value="Saccharopine_DH-like_oxidrdct"/>
</dbReference>
<evidence type="ECO:0000313" key="3">
    <source>
        <dbReference type="Proteomes" id="UP000186110"/>
    </source>
</evidence>
<dbReference type="PANTHER" id="PTHR12286">
    <property type="entry name" value="SACCHAROPINE DEHYDROGENASE-LIKE OXIDOREDUCTASE"/>
    <property type="match status" value="1"/>
</dbReference>
<sequence>MSALSPSRPFDVVLYGASGFVGRQTVAYFAKHPDVQSSGLRWALAGRSARKLEAVRADCGAFDAGIVVADAQDAAALDALARNARVVLSTAGPFALYGSELVAACVRHGTHYVDITGETPWAKGLIDRHHADAQHKGARIIPFCGFDSIPSDLSALLANQTMWARHGEKCTEVKAAFSIRGGFNGGTLASLFNILATGQDKALADLFLLNPEGTRPARPQDHADPRGPRHDADFSAWLGPFFMAAINTRVVRRSAALLGYAPDFSYQEYLRLGRGPGAAVASSLLSAGSLASNAALRLAPVRRLAEKWSPPPGAGPSEASMDGGSFRCQWVGTSASGQQVRGSIADQGDPGNRATTKMVCESALALALQLEELPGGSGHGGLLTPASGLGDVLVQRLRAAGMKLEIQP</sequence>
<gene>
    <name evidence="2" type="ORF">RS694_05995</name>
</gene>
<reference evidence="2 3" key="1">
    <citation type="submission" date="2017-01" db="EMBL/GenBank/DDBJ databases">
        <authorList>
            <person name="Mah S.A."/>
            <person name="Swanson W.J."/>
            <person name="Moy G.W."/>
            <person name="Vacquier V.D."/>
        </authorList>
    </citation>
    <scope>NUCLEOTIDE SEQUENCE [LARGE SCALE GENOMIC DNA]</scope>
    <source>
        <strain evidence="2 3">DSM 22694</strain>
    </source>
</reference>
<dbReference type="Pfam" id="PF03435">
    <property type="entry name" value="Sacchrp_dh_NADP"/>
    <property type="match status" value="1"/>
</dbReference>
<dbReference type="GO" id="GO:0009247">
    <property type="term" value="P:glycolipid biosynthetic process"/>
    <property type="evidence" value="ECO:0007669"/>
    <property type="project" value="TreeGrafter"/>
</dbReference>
<evidence type="ECO:0000259" key="1">
    <source>
        <dbReference type="Pfam" id="PF03435"/>
    </source>
</evidence>
<dbReference type="STRING" id="1484693.RS694_05995"/>
<dbReference type="Gene3D" id="3.40.50.720">
    <property type="entry name" value="NAD(P)-binding Rossmann-like Domain"/>
    <property type="match status" value="1"/>
</dbReference>
<evidence type="ECO:0000313" key="2">
    <source>
        <dbReference type="EMBL" id="APW42129.1"/>
    </source>
</evidence>
<dbReference type="AlphaFoldDB" id="A0A1P8K828"/>
<dbReference type="RefSeq" id="WP_029706932.1">
    <property type="nucleotide sequence ID" value="NZ_CP019239.1"/>
</dbReference>
<dbReference type="PANTHER" id="PTHR12286:SF5">
    <property type="entry name" value="SACCHAROPINE DEHYDROGENASE-LIKE OXIDOREDUCTASE"/>
    <property type="match status" value="1"/>
</dbReference>
<organism evidence="2 3">
    <name type="scientific">Rhodoferax saidenbachensis</name>
    <dbReference type="NCBI Taxonomy" id="1484693"/>
    <lineage>
        <taxon>Bacteria</taxon>
        <taxon>Pseudomonadati</taxon>
        <taxon>Pseudomonadota</taxon>
        <taxon>Betaproteobacteria</taxon>
        <taxon>Burkholderiales</taxon>
        <taxon>Comamonadaceae</taxon>
        <taxon>Rhodoferax</taxon>
    </lineage>
</organism>
<keyword evidence="3" id="KW-1185">Reference proteome</keyword>